<evidence type="ECO:0000256" key="1">
    <source>
        <dbReference type="PROSITE-ProRule" id="PRU00723"/>
    </source>
</evidence>
<keyword evidence="3" id="KW-0472">Membrane</keyword>
<protein>
    <recommendedName>
        <fullName evidence="4">C3H1-type domain-containing protein</fullName>
    </recommendedName>
</protein>
<comment type="caution">
    <text evidence="5">The sequence shown here is derived from an EMBL/GenBank/DDBJ whole genome shotgun (WGS) entry which is preliminary data.</text>
</comment>
<feature type="transmembrane region" description="Helical" evidence="3">
    <location>
        <begin position="20"/>
        <end position="38"/>
    </location>
</feature>
<keyword evidence="6" id="KW-1185">Reference proteome</keyword>
<reference evidence="5" key="1">
    <citation type="submission" date="2023-10" db="EMBL/GenBank/DDBJ databases">
        <authorList>
            <person name="Chen Y."/>
            <person name="Shah S."/>
            <person name="Dougan E. K."/>
            <person name="Thang M."/>
            <person name="Chan C."/>
        </authorList>
    </citation>
    <scope>NUCLEOTIDE SEQUENCE [LARGE SCALE GENOMIC DNA]</scope>
</reference>
<evidence type="ECO:0000313" key="6">
    <source>
        <dbReference type="Proteomes" id="UP001189429"/>
    </source>
</evidence>
<accession>A0ABN9US05</accession>
<dbReference type="PROSITE" id="PS50103">
    <property type="entry name" value="ZF_C3H1"/>
    <property type="match status" value="1"/>
</dbReference>
<feature type="domain" description="C3H1-type" evidence="4">
    <location>
        <begin position="183"/>
        <end position="208"/>
    </location>
</feature>
<evidence type="ECO:0000259" key="4">
    <source>
        <dbReference type="PROSITE" id="PS50103"/>
    </source>
</evidence>
<name>A0ABN9US05_9DINO</name>
<keyword evidence="3" id="KW-0812">Transmembrane</keyword>
<evidence type="ECO:0000256" key="2">
    <source>
        <dbReference type="SAM" id="MobiDB-lite"/>
    </source>
</evidence>
<dbReference type="EMBL" id="CAUYUJ010016196">
    <property type="protein sequence ID" value="CAK0862793.1"/>
    <property type="molecule type" value="Genomic_DNA"/>
</dbReference>
<proteinExistence type="predicted"/>
<evidence type="ECO:0000313" key="5">
    <source>
        <dbReference type="EMBL" id="CAK0862793.1"/>
    </source>
</evidence>
<organism evidence="5 6">
    <name type="scientific">Prorocentrum cordatum</name>
    <dbReference type="NCBI Taxonomy" id="2364126"/>
    <lineage>
        <taxon>Eukaryota</taxon>
        <taxon>Sar</taxon>
        <taxon>Alveolata</taxon>
        <taxon>Dinophyceae</taxon>
        <taxon>Prorocentrales</taxon>
        <taxon>Prorocentraceae</taxon>
        <taxon>Prorocentrum</taxon>
    </lineage>
</organism>
<keyword evidence="1" id="KW-0862">Zinc</keyword>
<feature type="zinc finger region" description="C3H1-type" evidence="1">
    <location>
        <begin position="183"/>
        <end position="208"/>
    </location>
</feature>
<feature type="region of interest" description="Disordered" evidence="2">
    <location>
        <begin position="272"/>
        <end position="294"/>
    </location>
</feature>
<keyword evidence="1" id="KW-0479">Metal-binding</keyword>
<dbReference type="Proteomes" id="UP001189429">
    <property type="component" value="Unassembled WGS sequence"/>
</dbReference>
<feature type="transmembrane region" description="Helical" evidence="3">
    <location>
        <begin position="89"/>
        <end position="112"/>
    </location>
</feature>
<gene>
    <name evidence="5" type="ORF">PCOR1329_LOCUS51124</name>
</gene>
<keyword evidence="1" id="KW-0863">Zinc-finger</keyword>
<keyword evidence="3" id="KW-1133">Transmembrane helix</keyword>
<evidence type="ECO:0000256" key="3">
    <source>
        <dbReference type="SAM" id="Phobius"/>
    </source>
</evidence>
<feature type="transmembrane region" description="Helical" evidence="3">
    <location>
        <begin position="50"/>
        <end position="68"/>
    </location>
</feature>
<dbReference type="InterPro" id="IPR000571">
    <property type="entry name" value="Znf_CCCH"/>
</dbReference>
<sequence length="452" mass="49782">MSWTSNPSSACSRRKRSVNGLPLVVLQVIYHHMLLAELPFRMEFVLVERGMRKVTLIATPMMIFLLLLRPLSLTWPRHLMKLVCVSKLALVRPLLLLAFIFFLLVLSVHTVMEMLSAVSSCGPLPLHSDGSYSGAPGATSAFSAECDDSELNEDFAEAVLREHVCAEAVDFHCLKVLEVGPRIATRPACRFFPRCARGDECTYSHLSEVSDHATADEHARLSNHFHSYADTPSLSATLWHARAAGHSVPEVYAMVDGESWGQAVIDDTMHEGLPQDEPVQSHALPAGPQHDEPQCGERPLADVMVDNHSEFDDLLREEFFHNEPIHWHAPLANPQHDEAQFCWRDGPRGLGQDRAELHAEPGKYDWAVPGTPFLRRAELLHLRCCSTALADLADELARQVAEHHRSARTSSSTGLCTTFSLSTRASGTSQVCCDIGGASPSLSALSEGGGFR</sequence>